<dbReference type="PANTHER" id="PTHR33932">
    <property type="entry name" value="NA(+)/H(+) ANTIPORTER SUBUNIT B"/>
    <property type="match status" value="1"/>
</dbReference>
<protein>
    <submittedName>
        <fullName evidence="9">Sodium:proton antiporter</fullName>
    </submittedName>
</protein>
<evidence type="ECO:0000313" key="9">
    <source>
        <dbReference type="EMBL" id="MBC8318102.1"/>
    </source>
</evidence>
<dbReference type="PANTHER" id="PTHR33932:SF4">
    <property type="entry name" value="NA(+)_H(+) ANTIPORTER SUBUNIT B"/>
    <property type="match status" value="1"/>
</dbReference>
<name>A0A8J6NEJ8_9BACT</name>
<sequence>MRRYSTHNKRKRLNPVLLLVLLLTASLTILLGRAILTTDYQTERLGDDVAQFQKLSGVESPVTAVLLNFRGYDTLLEVMVLLMAVVGVWSLTQAPFPGKPIEPGPVQLAVVRLLTPLMVLFAFYLVWKGSSLAGGAFQGGAVLGGACVLMLVSELPWIKNIPSRHLRIGLLAGPFVFLGTAILCLILEGTFLAYPQGWAGSLLLLIETACAVSIGLTLACLFAGGRPKDDLSRGRKR</sequence>
<evidence type="ECO:0000259" key="8">
    <source>
        <dbReference type="Pfam" id="PF04039"/>
    </source>
</evidence>
<dbReference type="InterPro" id="IPR007182">
    <property type="entry name" value="MnhB"/>
</dbReference>
<accession>A0A8J6NEJ8</accession>
<evidence type="ECO:0000256" key="4">
    <source>
        <dbReference type="ARBA" id="ARBA00022692"/>
    </source>
</evidence>
<comment type="subcellular location">
    <subcellularLocation>
        <location evidence="1">Cell membrane</location>
        <topology evidence="1">Multi-pass membrane protein</topology>
    </subcellularLocation>
</comment>
<feature type="transmembrane region" description="Helical" evidence="7">
    <location>
        <begin position="108"/>
        <end position="127"/>
    </location>
</feature>
<gene>
    <name evidence="9" type="ORF">H8E41_09355</name>
</gene>
<keyword evidence="3" id="KW-1003">Cell membrane</keyword>
<dbReference type="EMBL" id="JACNJZ010000129">
    <property type="protein sequence ID" value="MBC8318102.1"/>
    <property type="molecule type" value="Genomic_DNA"/>
</dbReference>
<evidence type="ECO:0000256" key="3">
    <source>
        <dbReference type="ARBA" id="ARBA00022475"/>
    </source>
</evidence>
<organism evidence="9 10">
    <name type="scientific">Candidatus Desulfobia pelagia</name>
    <dbReference type="NCBI Taxonomy" id="2841692"/>
    <lineage>
        <taxon>Bacteria</taxon>
        <taxon>Pseudomonadati</taxon>
        <taxon>Thermodesulfobacteriota</taxon>
        <taxon>Desulfobulbia</taxon>
        <taxon>Desulfobulbales</taxon>
        <taxon>Desulfobulbaceae</taxon>
        <taxon>Candidatus Desulfobia</taxon>
    </lineage>
</organism>
<evidence type="ECO:0000313" key="10">
    <source>
        <dbReference type="Proteomes" id="UP000614424"/>
    </source>
</evidence>
<feature type="domain" description="Na+/H+ antiporter MnhB subunit-related protein" evidence="8">
    <location>
        <begin position="110"/>
        <end position="215"/>
    </location>
</feature>
<dbReference type="Pfam" id="PF04039">
    <property type="entry name" value="MnhB"/>
    <property type="match status" value="1"/>
</dbReference>
<comment type="similarity">
    <text evidence="2">Belongs to the CPA3 antiporters (TC 2.A.63) subunit B family.</text>
</comment>
<feature type="transmembrane region" description="Helical" evidence="7">
    <location>
        <begin position="200"/>
        <end position="223"/>
    </location>
</feature>
<feature type="transmembrane region" description="Helical" evidence="7">
    <location>
        <begin position="75"/>
        <end position="96"/>
    </location>
</feature>
<dbReference type="AlphaFoldDB" id="A0A8J6NEJ8"/>
<evidence type="ECO:0000256" key="5">
    <source>
        <dbReference type="ARBA" id="ARBA00022989"/>
    </source>
</evidence>
<evidence type="ECO:0000256" key="2">
    <source>
        <dbReference type="ARBA" id="ARBA00009425"/>
    </source>
</evidence>
<dbReference type="Proteomes" id="UP000614424">
    <property type="component" value="Unassembled WGS sequence"/>
</dbReference>
<dbReference type="GO" id="GO:0005886">
    <property type="term" value="C:plasma membrane"/>
    <property type="evidence" value="ECO:0007669"/>
    <property type="project" value="UniProtKB-SubCell"/>
</dbReference>
<evidence type="ECO:0000256" key="7">
    <source>
        <dbReference type="SAM" id="Phobius"/>
    </source>
</evidence>
<keyword evidence="6 7" id="KW-0472">Membrane</keyword>
<dbReference type="InterPro" id="IPR050622">
    <property type="entry name" value="CPA3_antiporter_subunitB"/>
</dbReference>
<feature type="transmembrane region" description="Helical" evidence="7">
    <location>
        <begin position="139"/>
        <end position="158"/>
    </location>
</feature>
<comment type="caution">
    <text evidence="9">The sequence shown here is derived from an EMBL/GenBank/DDBJ whole genome shotgun (WGS) entry which is preliminary data.</text>
</comment>
<proteinExistence type="inferred from homology"/>
<keyword evidence="4 7" id="KW-0812">Transmembrane</keyword>
<reference evidence="9 10" key="1">
    <citation type="submission" date="2020-08" db="EMBL/GenBank/DDBJ databases">
        <title>Bridging the membrane lipid divide: bacteria of the FCB group superphylum have the potential to synthesize archaeal ether lipids.</title>
        <authorList>
            <person name="Villanueva L."/>
            <person name="Von Meijenfeldt F.A.B."/>
            <person name="Westbye A.B."/>
            <person name="Yadav S."/>
            <person name="Hopmans E.C."/>
            <person name="Dutilh B.E."/>
            <person name="Sinninghe Damste J.S."/>
        </authorList>
    </citation>
    <scope>NUCLEOTIDE SEQUENCE [LARGE SCALE GENOMIC DNA]</scope>
    <source>
        <strain evidence="9">NIOZ-UU47</strain>
    </source>
</reference>
<keyword evidence="5 7" id="KW-1133">Transmembrane helix</keyword>
<evidence type="ECO:0000256" key="1">
    <source>
        <dbReference type="ARBA" id="ARBA00004651"/>
    </source>
</evidence>
<evidence type="ECO:0000256" key="6">
    <source>
        <dbReference type="ARBA" id="ARBA00023136"/>
    </source>
</evidence>
<feature type="transmembrane region" description="Helical" evidence="7">
    <location>
        <begin position="170"/>
        <end position="194"/>
    </location>
</feature>